<name>A0A6J4NTD7_9PSEU</name>
<dbReference type="Gene3D" id="3.40.50.360">
    <property type="match status" value="1"/>
</dbReference>
<dbReference type="PANTHER" id="PTHR43278:SF4">
    <property type="entry name" value="NAD(P)H-DEPENDENT FMN-CONTAINING OXIDOREDUCTASE YWQN-RELATED"/>
    <property type="match status" value="1"/>
</dbReference>
<keyword evidence="2" id="KW-0288">FMN</keyword>
<sequence>MPAEPGARRPAAAPRAPFRILAIHGSERAAGNTLEVLEHAAKTLATRGVELEIVKLAELRMGPCGPCGDCNSRTVPCAVDDDVPAVVDRMAAADGILYAAPVHGFGTSALMQMFLERSGVGYLRFERPLTNKVGGVVVTGRRYGHTEVHSHLIANVMLNRMVLVGSGFPATVYGNQPGDARHDEEGLQMMDRMLHRIADMIQLLHEHRELTGRDGLLTSQVNERDDRWFAGRSSPTG</sequence>
<evidence type="ECO:0000256" key="1">
    <source>
        <dbReference type="ARBA" id="ARBA00022630"/>
    </source>
</evidence>
<dbReference type="Pfam" id="PF03358">
    <property type="entry name" value="FMN_red"/>
    <property type="match status" value="1"/>
</dbReference>
<dbReference type="EMBL" id="CADCUS010000134">
    <property type="protein sequence ID" value="CAA9391041.1"/>
    <property type="molecule type" value="Genomic_DNA"/>
</dbReference>
<gene>
    <name evidence="4" type="ORF">AVDCRST_MAG66-903</name>
</gene>
<dbReference type="SUPFAM" id="SSF52218">
    <property type="entry name" value="Flavoproteins"/>
    <property type="match status" value="1"/>
</dbReference>
<dbReference type="PANTHER" id="PTHR43278">
    <property type="entry name" value="NAD(P)H-DEPENDENT FMN-CONTAINING OXIDOREDUCTASE YWQN-RELATED"/>
    <property type="match status" value="1"/>
</dbReference>
<reference evidence="4" key="1">
    <citation type="submission" date="2020-02" db="EMBL/GenBank/DDBJ databases">
        <authorList>
            <person name="Meier V. D."/>
        </authorList>
    </citation>
    <scope>NUCLEOTIDE SEQUENCE</scope>
    <source>
        <strain evidence="4">AVDCRST_MAG66</strain>
    </source>
</reference>
<evidence type="ECO:0000259" key="3">
    <source>
        <dbReference type="Pfam" id="PF03358"/>
    </source>
</evidence>
<dbReference type="AlphaFoldDB" id="A0A6J4NTD7"/>
<dbReference type="InterPro" id="IPR051796">
    <property type="entry name" value="ISF_SsuE-like"/>
</dbReference>
<protein>
    <submittedName>
        <fullName evidence="4">Iron-sulfur flavoprotein</fullName>
    </submittedName>
</protein>
<proteinExistence type="predicted"/>
<feature type="domain" description="NADPH-dependent FMN reductase-like" evidence="3">
    <location>
        <begin position="19"/>
        <end position="170"/>
    </location>
</feature>
<keyword evidence="1" id="KW-0285">Flavoprotein</keyword>
<dbReference type="InterPro" id="IPR029039">
    <property type="entry name" value="Flavoprotein-like_sf"/>
</dbReference>
<dbReference type="InterPro" id="IPR005025">
    <property type="entry name" value="FMN_Rdtase-like_dom"/>
</dbReference>
<evidence type="ECO:0000313" key="4">
    <source>
        <dbReference type="EMBL" id="CAA9391041.1"/>
    </source>
</evidence>
<dbReference type="GO" id="GO:0016491">
    <property type="term" value="F:oxidoreductase activity"/>
    <property type="evidence" value="ECO:0007669"/>
    <property type="project" value="InterPro"/>
</dbReference>
<accession>A0A6J4NTD7</accession>
<organism evidence="4">
    <name type="scientific">uncultured Pseudonocardia sp</name>
    <dbReference type="NCBI Taxonomy" id="211455"/>
    <lineage>
        <taxon>Bacteria</taxon>
        <taxon>Bacillati</taxon>
        <taxon>Actinomycetota</taxon>
        <taxon>Actinomycetes</taxon>
        <taxon>Pseudonocardiales</taxon>
        <taxon>Pseudonocardiaceae</taxon>
        <taxon>Pseudonocardia</taxon>
        <taxon>environmental samples</taxon>
    </lineage>
</organism>
<evidence type="ECO:0000256" key="2">
    <source>
        <dbReference type="ARBA" id="ARBA00022643"/>
    </source>
</evidence>